<dbReference type="EMBL" id="BMUT01000001">
    <property type="protein sequence ID" value="GGX66534.1"/>
    <property type="molecule type" value="Genomic_DNA"/>
</dbReference>
<keyword evidence="5 6" id="KW-0949">S-adenosyl-L-methionine</keyword>
<dbReference type="GO" id="GO:0008168">
    <property type="term" value="F:methyltransferase activity"/>
    <property type="evidence" value="ECO:0007669"/>
    <property type="project" value="UniProtKB-KW"/>
</dbReference>
<dbReference type="EC" id="2.1.1.-" evidence="6"/>
<dbReference type="PANTHER" id="PTHR43619:SF2">
    <property type="entry name" value="S-ADENOSYL-L-METHIONINE-DEPENDENT METHYLTRANSFERASES SUPERFAMILY PROTEIN"/>
    <property type="match status" value="1"/>
</dbReference>
<dbReference type="RefSeq" id="WP_190020258.1">
    <property type="nucleotide sequence ID" value="NZ_BMUT01000001.1"/>
</dbReference>
<dbReference type="SUPFAM" id="SSF53335">
    <property type="entry name" value="S-adenosyl-L-methionine-dependent methyltransferases"/>
    <property type="match status" value="1"/>
</dbReference>
<dbReference type="InterPro" id="IPR011610">
    <property type="entry name" value="SAM_mthyl_Trfase_ML2640-like"/>
</dbReference>
<organism evidence="7 8">
    <name type="scientific">Streptomyces hiroshimensis</name>
    <dbReference type="NCBI Taxonomy" id="66424"/>
    <lineage>
        <taxon>Bacteria</taxon>
        <taxon>Bacillati</taxon>
        <taxon>Actinomycetota</taxon>
        <taxon>Actinomycetes</taxon>
        <taxon>Kitasatosporales</taxon>
        <taxon>Streptomycetaceae</taxon>
        <taxon>Streptomyces</taxon>
    </lineage>
</organism>
<evidence type="ECO:0000256" key="6">
    <source>
        <dbReference type="RuleBase" id="RU362030"/>
    </source>
</evidence>
<name>A0ABQ2Y6I6_9ACTN</name>
<dbReference type="GO" id="GO:0032259">
    <property type="term" value="P:methylation"/>
    <property type="evidence" value="ECO:0007669"/>
    <property type="project" value="UniProtKB-KW"/>
</dbReference>
<dbReference type="NCBIfam" id="TIGR00027">
    <property type="entry name" value="mthyl_TIGR00027"/>
    <property type="match status" value="1"/>
</dbReference>
<keyword evidence="8" id="KW-1185">Reference proteome</keyword>
<keyword evidence="3 6" id="KW-0489">Methyltransferase</keyword>
<gene>
    <name evidence="7" type="ORF">GCM10010324_09630</name>
</gene>
<comment type="caution">
    <text evidence="7">The sequence shown here is derived from an EMBL/GenBank/DDBJ whole genome shotgun (WGS) entry which is preliminary data.</text>
</comment>
<comment type="function">
    <text evidence="1 6">Exhibits S-adenosyl-L-methionine-dependent methyltransferase activity.</text>
</comment>
<dbReference type="PANTHER" id="PTHR43619">
    <property type="entry name" value="S-ADENOSYL-L-METHIONINE-DEPENDENT METHYLTRANSFERASE YKTD-RELATED"/>
    <property type="match status" value="1"/>
</dbReference>
<accession>A0ABQ2Y6I6</accession>
<dbReference type="Gene3D" id="3.40.50.150">
    <property type="entry name" value="Vaccinia Virus protein VP39"/>
    <property type="match status" value="1"/>
</dbReference>
<keyword evidence="4" id="KW-0808">Transferase</keyword>
<dbReference type="Pfam" id="PF04072">
    <property type="entry name" value="LCM"/>
    <property type="match status" value="1"/>
</dbReference>
<evidence type="ECO:0000256" key="5">
    <source>
        <dbReference type="ARBA" id="ARBA00022691"/>
    </source>
</evidence>
<evidence type="ECO:0000313" key="7">
    <source>
        <dbReference type="EMBL" id="GGX66534.1"/>
    </source>
</evidence>
<evidence type="ECO:0000256" key="1">
    <source>
        <dbReference type="ARBA" id="ARBA00003907"/>
    </source>
</evidence>
<proteinExistence type="inferred from homology"/>
<reference evidence="8" key="1">
    <citation type="journal article" date="2019" name="Int. J. Syst. Evol. Microbiol.">
        <title>The Global Catalogue of Microorganisms (GCM) 10K type strain sequencing project: providing services to taxonomists for standard genome sequencing and annotation.</title>
        <authorList>
            <consortium name="The Broad Institute Genomics Platform"/>
            <consortium name="The Broad Institute Genome Sequencing Center for Infectious Disease"/>
            <person name="Wu L."/>
            <person name="Ma J."/>
        </authorList>
    </citation>
    <scope>NUCLEOTIDE SEQUENCE [LARGE SCALE GENOMIC DNA]</scope>
    <source>
        <strain evidence="8">JCM 4586</strain>
    </source>
</reference>
<protein>
    <recommendedName>
        <fullName evidence="6">S-adenosyl-L-methionine-dependent methyltransferase</fullName>
        <ecNumber evidence="6">2.1.1.-</ecNumber>
    </recommendedName>
</protein>
<dbReference type="Proteomes" id="UP000659223">
    <property type="component" value="Unassembled WGS sequence"/>
</dbReference>
<evidence type="ECO:0000256" key="4">
    <source>
        <dbReference type="ARBA" id="ARBA00022679"/>
    </source>
</evidence>
<dbReference type="InterPro" id="IPR029063">
    <property type="entry name" value="SAM-dependent_MTases_sf"/>
</dbReference>
<comment type="similarity">
    <text evidence="2 6">Belongs to the UPF0677 family.</text>
</comment>
<evidence type="ECO:0000256" key="3">
    <source>
        <dbReference type="ARBA" id="ARBA00022603"/>
    </source>
</evidence>
<sequence length="272" mass="29689">METVSYTSQWTAAARALESERSDALFDDPLARALAAPRGFELLDHYGGGGLVEFVAVRTRYLDDAINDLVGRGIRQVVLIAAGMDTRAYRLSLPGDVTVYEVDHQALIDEKEKRLAQLGSPSPTVTLQRVGADLAGDWSASLRAAGFDPSLPTLWIPEALLFFLTEEQSATLMRTFAANSAPGSWVAVDILSKTLLRSPATQIFLSSLNEDGIPWLFGTDEPEEFMAGTGWTVRELKEPGEPGAGEGRWPYDVQPRGVKGVPRNWLLRAELA</sequence>
<evidence type="ECO:0000256" key="2">
    <source>
        <dbReference type="ARBA" id="ARBA00008138"/>
    </source>
</evidence>
<evidence type="ECO:0000313" key="8">
    <source>
        <dbReference type="Proteomes" id="UP000659223"/>
    </source>
</evidence>
<dbReference type="InterPro" id="IPR007213">
    <property type="entry name" value="Ppm1/Ppm2/Tcmp"/>
</dbReference>